<name>A0A1H9VPV2_9BACI</name>
<reference evidence="6" key="1">
    <citation type="submission" date="2016-10" db="EMBL/GenBank/DDBJ databases">
        <authorList>
            <person name="Varghese N."/>
            <person name="Submissions S."/>
        </authorList>
    </citation>
    <scope>NUCLEOTIDE SEQUENCE [LARGE SCALE GENOMIC DNA]</scope>
    <source>
        <strain evidence="6">S9</strain>
    </source>
</reference>
<dbReference type="OrthoDB" id="9775296at2"/>
<evidence type="ECO:0000259" key="4">
    <source>
        <dbReference type="SMART" id="SM00822"/>
    </source>
</evidence>
<dbReference type="SUPFAM" id="SSF51735">
    <property type="entry name" value="NAD(P)-binding Rossmann-fold domains"/>
    <property type="match status" value="1"/>
</dbReference>
<feature type="domain" description="Ketoreductase" evidence="4">
    <location>
        <begin position="4"/>
        <end position="191"/>
    </location>
</feature>
<dbReference type="EMBL" id="FOGT01000012">
    <property type="protein sequence ID" value="SES23766.1"/>
    <property type="molecule type" value="Genomic_DNA"/>
</dbReference>
<evidence type="ECO:0000256" key="3">
    <source>
        <dbReference type="RuleBase" id="RU000363"/>
    </source>
</evidence>
<dbReference type="InterPro" id="IPR051911">
    <property type="entry name" value="SDR_oxidoreductase"/>
</dbReference>
<evidence type="ECO:0000313" key="6">
    <source>
        <dbReference type="Proteomes" id="UP000198571"/>
    </source>
</evidence>
<dbReference type="InterPro" id="IPR036291">
    <property type="entry name" value="NAD(P)-bd_dom_sf"/>
</dbReference>
<organism evidence="5 6">
    <name type="scientific">Salipaludibacillus aurantiacus</name>
    <dbReference type="NCBI Taxonomy" id="1601833"/>
    <lineage>
        <taxon>Bacteria</taxon>
        <taxon>Bacillati</taxon>
        <taxon>Bacillota</taxon>
        <taxon>Bacilli</taxon>
        <taxon>Bacillales</taxon>
        <taxon>Bacillaceae</taxon>
    </lineage>
</organism>
<dbReference type="CDD" id="cd05374">
    <property type="entry name" value="17beta-HSD-like_SDR_c"/>
    <property type="match status" value="1"/>
</dbReference>
<dbReference type="Pfam" id="PF00106">
    <property type="entry name" value="adh_short"/>
    <property type="match status" value="1"/>
</dbReference>
<proteinExistence type="inferred from homology"/>
<dbReference type="AlphaFoldDB" id="A0A1H9VPV2"/>
<evidence type="ECO:0000313" key="5">
    <source>
        <dbReference type="EMBL" id="SES23766.1"/>
    </source>
</evidence>
<keyword evidence="2" id="KW-0560">Oxidoreductase</keyword>
<dbReference type="PANTHER" id="PTHR43976">
    <property type="entry name" value="SHORT CHAIN DEHYDROGENASE"/>
    <property type="match status" value="1"/>
</dbReference>
<comment type="similarity">
    <text evidence="1 3">Belongs to the short-chain dehydrogenases/reductases (SDR) family.</text>
</comment>
<dbReference type="SMART" id="SM00822">
    <property type="entry name" value="PKS_KR"/>
    <property type="match status" value="1"/>
</dbReference>
<sequence length="281" mass="31143">MTKQIVLITGANSGFGRGIAMSLAQQNYVVIAGIRNMSNKANLLEEADKLGISEGSLTVKKLDVTLNSDIRDIYAFIKKRFGRIDILINNAGYSQGGVLESVSDTEWEKQFQTNVLGVASVTRAFIPMMREARNGKVINIGSISGKAGFPGLAPYAASKHALEGLSESLRLELKPFNVYTSLVEAGSFKTGIWEKGIAGAPKTDIEDYRRLMAYMESYARQMTERAEAPEKVIKLVTDICRHSAPRFRYRTGKGITGAILIKTLLPWSLYERFVLRYMQKS</sequence>
<dbReference type="InterPro" id="IPR057326">
    <property type="entry name" value="KR_dom"/>
</dbReference>
<protein>
    <submittedName>
        <fullName evidence="5">NADP-dependent 3-hydroxy acid dehydrogenase YdfG</fullName>
    </submittedName>
</protein>
<dbReference type="Proteomes" id="UP000198571">
    <property type="component" value="Unassembled WGS sequence"/>
</dbReference>
<evidence type="ECO:0000256" key="1">
    <source>
        <dbReference type="ARBA" id="ARBA00006484"/>
    </source>
</evidence>
<dbReference type="PRINTS" id="PR00081">
    <property type="entry name" value="GDHRDH"/>
</dbReference>
<dbReference type="Gene3D" id="3.40.50.720">
    <property type="entry name" value="NAD(P)-binding Rossmann-like Domain"/>
    <property type="match status" value="1"/>
</dbReference>
<dbReference type="InterPro" id="IPR002347">
    <property type="entry name" value="SDR_fam"/>
</dbReference>
<dbReference type="PANTHER" id="PTHR43976:SF16">
    <property type="entry name" value="SHORT-CHAIN DEHYDROGENASE_REDUCTASE FAMILY PROTEIN"/>
    <property type="match status" value="1"/>
</dbReference>
<gene>
    <name evidence="5" type="ORF">SAMN05518684_11210</name>
</gene>
<evidence type="ECO:0000256" key="2">
    <source>
        <dbReference type="ARBA" id="ARBA00023002"/>
    </source>
</evidence>
<dbReference type="RefSeq" id="WP_093053614.1">
    <property type="nucleotide sequence ID" value="NZ_FOGT01000012.1"/>
</dbReference>
<dbReference type="PROSITE" id="PS00061">
    <property type="entry name" value="ADH_SHORT"/>
    <property type="match status" value="1"/>
</dbReference>
<dbReference type="InterPro" id="IPR020904">
    <property type="entry name" value="Sc_DH/Rdtase_CS"/>
</dbReference>
<dbReference type="STRING" id="1601833.SAMN05518684_11210"/>
<dbReference type="GO" id="GO:0016491">
    <property type="term" value="F:oxidoreductase activity"/>
    <property type="evidence" value="ECO:0007669"/>
    <property type="project" value="UniProtKB-KW"/>
</dbReference>
<keyword evidence="6" id="KW-1185">Reference proteome</keyword>
<dbReference type="PRINTS" id="PR00080">
    <property type="entry name" value="SDRFAMILY"/>
</dbReference>
<accession>A0A1H9VPV2</accession>